<evidence type="ECO:0000313" key="2">
    <source>
        <dbReference type="Proteomes" id="UP001596012"/>
    </source>
</evidence>
<reference evidence="2" key="1">
    <citation type="journal article" date="2019" name="Int. J. Syst. Evol. Microbiol.">
        <title>The Global Catalogue of Microorganisms (GCM) 10K type strain sequencing project: providing services to taxonomists for standard genome sequencing and annotation.</title>
        <authorList>
            <consortium name="The Broad Institute Genomics Platform"/>
            <consortium name="The Broad Institute Genome Sequencing Center for Infectious Disease"/>
            <person name="Wu L."/>
            <person name="Ma J."/>
        </authorList>
    </citation>
    <scope>NUCLEOTIDE SEQUENCE [LARGE SCALE GENOMIC DNA]</scope>
    <source>
        <strain evidence="2">DT43</strain>
    </source>
</reference>
<accession>A0ABV8YH78</accession>
<proteinExistence type="predicted"/>
<protein>
    <submittedName>
        <fullName evidence="1">Uncharacterized protein</fullName>
    </submittedName>
</protein>
<sequence>MHPTLLRTFSARATKLVYRAGVLRHALQVREQATADGGPEHDQALHTLAARVLDTVDAHIVENQPPTPEAVAQVQLEAEPLNRFLAQRRYSRARRQEADARLYAPMHDLLGGIHLLGIGYPDMDAAEVAVAAERLRARPLSAALAETVARWPARQRVRLADELDHQGGKLPSDVIAALRTGSDA</sequence>
<dbReference type="RefSeq" id="WP_386339767.1">
    <property type="nucleotide sequence ID" value="NZ_JBHSFG010000016.1"/>
</dbReference>
<dbReference type="Proteomes" id="UP001596012">
    <property type="component" value="Unassembled WGS sequence"/>
</dbReference>
<organism evidence="1 2">
    <name type="scientific">Streptomyces xiangluensis</name>
    <dbReference type="NCBI Taxonomy" id="2665720"/>
    <lineage>
        <taxon>Bacteria</taxon>
        <taxon>Bacillati</taxon>
        <taxon>Actinomycetota</taxon>
        <taxon>Actinomycetes</taxon>
        <taxon>Kitasatosporales</taxon>
        <taxon>Streptomycetaceae</taxon>
        <taxon>Streptomyces</taxon>
    </lineage>
</organism>
<evidence type="ECO:0000313" key="1">
    <source>
        <dbReference type="EMBL" id="MFC4464644.1"/>
    </source>
</evidence>
<dbReference type="EMBL" id="JBHSFG010000016">
    <property type="protein sequence ID" value="MFC4464644.1"/>
    <property type="molecule type" value="Genomic_DNA"/>
</dbReference>
<comment type="caution">
    <text evidence="1">The sequence shown here is derived from an EMBL/GenBank/DDBJ whole genome shotgun (WGS) entry which is preliminary data.</text>
</comment>
<name>A0ABV8YH78_9ACTN</name>
<keyword evidence="2" id="KW-1185">Reference proteome</keyword>
<gene>
    <name evidence="1" type="ORF">ACFPH6_08755</name>
</gene>